<dbReference type="RefSeq" id="WP_119059138.1">
    <property type="nucleotide sequence ID" value="NZ_UNSC01000003.1"/>
</dbReference>
<evidence type="ECO:0000256" key="7">
    <source>
        <dbReference type="ARBA" id="ARBA00022989"/>
    </source>
</evidence>
<evidence type="ECO:0000256" key="1">
    <source>
        <dbReference type="ARBA" id="ARBA00004651"/>
    </source>
</evidence>
<dbReference type="PROSITE" id="PS50929">
    <property type="entry name" value="ABC_TM1F"/>
    <property type="match status" value="1"/>
</dbReference>
<keyword evidence="4 9" id="KW-0812">Transmembrane</keyword>
<keyword evidence="2" id="KW-0813">Transport</keyword>
<reference evidence="12 13" key="1">
    <citation type="submission" date="2018-09" db="EMBL/GenBank/DDBJ databases">
        <authorList>
            <consortium name="Pathogen Informatics"/>
        </authorList>
    </citation>
    <scope>NUCLEOTIDE SEQUENCE [LARGE SCALE GENOMIC DNA]</scope>
    <source>
        <strain evidence="12 13">OH-22767</strain>
    </source>
</reference>
<dbReference type="SUPFAM" id="SSF52540">
    <property type="entry name" value="P-loop containing nucleoside triphosphate hydrolases"/>
    <property type="match status" value="1"/>
</dbReference>
<dbReference type="Pfam" id="PF00664">
    <property type="entry name" value="ABC_membrane"/>
    <property type="match status" value="1"/>
</dbReference>
<feature type="transmembrane region" description="Helical" evidence="9">
    <location>
        <begin position="246"/>
        <end position="267"/>
    </location>
</feature>
<dbReference type="PANTHER" id="PTHR43394">
    <property type="entry name" value="ATP-DEPENDENT PERMEASE MDL1, MITOCHONDRIAL"/>
    <property type="match status" value="1"/>
</dbReference>
<feature type="domain" description="ABC transporter" evidence="10">
    <location>
        <begin position="342"/>
        <end position="577"/>
    </location>
</feature>
<dbReference type="GO" id="GO:0005886">
    <property type="term" value="C:plasma membrane"/>
    <property type="evidence" value="ECO:0007669"/>
    <property type="project" value="UniProtKB-SubCell"/>
</dbReference>
<feature type="transmembrane region" description="Helical" evidence="9">
    <location>
        <begin position="142"/>
        <end position="160"/>
    </location>
</feature>
<keyword evidence="8 9" id="KW-0472">Membrane</keyword>
<evidence type="ECO:0000259" key="11">
    <source>
        <dbReference type="PROSITE" id="PS50929"/>
    </source>
</evidence>
<dbReference type="Proteomes" id="UP000262142">
    <property type="component" value="Unassembled WGS sequence"/>
</dbReference>
<evidence type="ECO:0000256" key="3">
    <source>
        <dbReference type="ARBA" id="ARBA00022475"/>
    </source>
</evidence>
<dbReference type="Pfam" id="PF00005">
    <property type="entry name" value="ABC_tran"/>
    <property type="match status" value="1"/>
</dbReference>
<evidence type="ECO:0000256" key="6">
    <source>
        <dbReference type="ARBA" id="ARBA00022840"/>
    </source>
</evidence>
<organism evidence="12 13">
    <name type="scientific">Candidatus Ornithobacterium hominis</name>
    <dbReference type="NCBI Taxonomy" id="2497989"/>
    <lineage>
        <taxon>Bacteria</taxon>
        <taxon>Pseudomonadati</taxon>
        <taxon>Bacteroidota</taxon>
        <taxon>Flavobacteriia</taxon>
        <taxon>Flavobacteriales</taxon>
        <taxon>Weeksellaceae</taxon>
        <taxon>Ornithobacterium</taxon>
    </lineage>
</organism>
<dbReference type="InterPro" id="IPR011527">
    <property type="entry name" value="ABC1_TM_dom"/>
</dbReference>
<dbReference type="Gene3D" id="3.40.50.300">
    <property type="entry name" value="P-loop containing nucleotide triphosphate hydrolases"/>
    <property type="match status" value="1"/>
</dbReference>
<evidence type="ECO:0000313" key="13">
    <source>
        <dbReference type="Proteomes" id="UP000262142"/>
    </source>
</evidence>
<keyword evidence="7 9" id="KW-1133">Transmembrane helix</keyword>
<dbReference type="GO" id="GO:0005524">
    <property type="term" value="F:ATP binding"/>
    <property type="evidence" value="ECO:0007669"/>
    <property type="project" value="UniProtKB-KW"/>
</dbReference>
<keyword evidence="12" id="KW-0378">Hydrolase</keyword>
<dbReference type="FunFam" id="3.40.50.300:FF:000221">
    <property type="entry name" value="Multidrug ABC transporter ATP-binding protein"/>
    <property type="match status" value="1"/>
</dbReference>
<dbReference type="SUPFAM" id="SSF90123">
    <property type="entry name" value="ABC transporter transmembrane region"/>
    <property type="match status" value="1"/>
</dbReference>
<keyword evidence="6 12" id="KW-0067">ATP-binding</keyword>
<evidence type="ECO:0000313" key="12">
    <source>
        <dbReference type="EMBL" id="SZD72284.1"/>
    </source>
</evidence>
<sequence length="590" mass="67346">MKELWTLNKHLAKYKWRLLVGVLIIIVLNFLSVYTVRFVGDAVNFIEEIIQARDKDSKHIQQLLKYGAIIIGLPIIAGFLQFLMRQTLIVTSRYIEFDLKNTIYQHYQFLDLNFYKSHRIGDLMNRISEDVGYVRQYLGPGIMYPINLVCLTIILIVEMLRVDQVMTIYTLISLPFLSGLVYLLSSHINKKSQIVQAEQSNISAFVQDIFSGIRVVKSYNQSNTVKRNYNIKAKTYKKKSIELANIEAFFTPLIIIVIGLSQILILYMGGIRYIRGEISEIGTLAQFFMYLNMLIWPFTSLGWVSMVIQRAEASMLRINEFLNTKPAVFNTNSKAFQLIGKIEFRDVSYTHKNTGILAINHLSFTLTPGKTLAILGKTGSGKTTLAQLIVRLFDPDEGQVLLDDQDVKDLNLASLRQQIGFVPQEAFLFSDTLAENLLFALDEKDLSKAKEYAKKADVHENIVNFSQGYETKVGERGVTLSGGQKQRISIARALIKQPKILIFDDSLSAVDTETEENILQNINSETEDKTTLIITHRVSSAKNADRIIYLENGRIKEEGTHQELLELNGEYQKLYQMQIENNTHYFKGLD</sequence>
<dbReference type="Gene3D" id="1.20.1560.10">
    <property type="entry name" value="ABC transporter type 1, transmembrane domain"/>
    <property type="match status" value="1"/>
</dbReference>
<dbReference type="InterPro" id="IPR017871">
    <property type="entry name" value="ABC_transporter-like_CS"/>
</dbReference>
<dbReference type="InterPro" id="IPR003439">
    <property type="entry name" value="ABC_transporter-like_ATP-bd"/>
</dbReference>
<feature type="transmembrane region" description="Helical" evidence="9">
    <location>
        <begin position="16"/>
        <end position="36"/>
    </location>
</feature>
<evidence type="ECO:0000259" key="10">
    <source>
        <dbReference type="PROSITE" id="PS50893"/>
    </source>
</evidence>
<keyword evidence="13" id="KW-1185">Reference proteome</keyword>
<evidence type="ECO:0000256" key="8">
    <source>
        <dbReference type="ARBA" id="ARBA00023136"/>
    </source>
</evidence>
<dbReference type="OrthoDB" id="9780296at2"/>
<dbReference type="PANTHER" id="PTHR43394:SF1">
    <property type="entry name" value="ATP-BINDING CASSETTE SUB-FAMILY B MEMBER 10, MITOCHONDRIAL"/>
    <property type="match status" value="1"/>
</dbReference>
<dbReference type="PROSITE" id="PS50893">
    <property type="entry name" value="ABC_TRANSPORTER_2"/>
    <property type="match status" value="1"/>
</dbReference>
<name>A0A383TXF3_9FLAO</name>
<dbReference type="InterPro" id="IPR027417">
    <property type="entry name" value="P-loop_NTPase"/>
</dbReference>
<dbReference type="GO" id="GO:0015421">
    <property type="term" value="F:ABC-type oligopeptide transporter activity"/>
    <property type="evidence" value="ECO:0007669"/>
    <property type="project" value="TreeGrafter"/>
</dbReference>
<evidence type="ECO:0000256" key="4">
    <source>
        <dbReference type="ARBA" id="ARBA00022692"/>
    </source>
</evidence>
<evidence type="ECO:0000256" key="9">
    <source>
        <dbReference type="SAM" id="Phobius"/>
    </source>
</evidence>
<keyword evidence="3" id="KW-1003">Cell membrane</keyword>
<accession>A0A383TXF3</accession>
<dbReference type="PROSITE" id="PS00211">
    <property type="entry name" value="ABC_TRANSPORTER_1"/>
    <property type="match status" value="1"/>
</dbReference>
<dbReference type="CDD" id="cd18541">
    <property type="entry name" value="ABC_6TM_TmrB_like"/>
    <property type="match status" value="1"/>
</dbReference>
<dbReference type="InterPro" id="IPR039421">
    <property type="entry name" value="Type_1_exporter"/>
</dbReference>
<comment type="subcellular location">
    <subcellularLocation>
        <location evidence="1">Cell membrane</location>
        <topology evidence="1">Multi-pass membrane protein</topology>
    </subcellularLocation>
</comment>
<dbReference type="AlphaFoldDB" id="A0A383TXF3"/>
<feature type="transmembrane region" description="Helical" evidence="9">
    <location>
        <begin position="166"/>
        <end position="184"/>
    </location>
</feature>
<gene>
    <name evidence="12" type="primary">yheI</name>
    <name evidence="12" type="ORF">SAMEA104719789_00724</name>
</gene>
<feature type="transmembrane region" description="Helical" evidence="9">
    <location>
        <begin position="63"/>
        <end position="83"/>
    </location>
</feature>
<evidence type="ECO:0000256" key="2">
    <source>
        <dbReference type="ARBA" id="ARBA00022448"/>
    </source>
</evidence>
<dbReference type="GO" id="GO:0016887">
    <property type="term" value="F:ATP hydrolysis activity"/>
    <property type="evidence" value="ECO:0007669"/>
    <property type="project" value="InterPro"/>
</dbReference>
<feature type="transmembrane region" description="Helical" evidence="9">
    <location>
        <begin position="287"/>
        <end position="308"/>
    </location>
</feature>
<dbReference type="InterPro" id="IPR003593">
    <property type="entry name" value="AAA+_ATPase"/>
</dbReference>
<dbReference type="SMART" id="SM00382">
    <property type="entry name" value="AAA"/>
    <property type="match status" value="1"/>
</dbReference>
<evidence type="ECO:0000256" key="5">
    <source>
        <dbReference type="ARBA" id="ARBA00022741"/>
    </source>
</evidence>
<dbReference type="InterPro" id="IPR036640">
    <property type="entry name" value="ABC1_TM_sf"/>
</dbReference>
<proteinExistence type="predicted"/>
<protein>
    <submittedName>
        <fullName evidence="12">Probable multidrug resistance ABC transporter ATP-binding/permease protein YheI</fullName>
        <ecNumber evidence="12">3.6.3.-</ecNumber>
    </submittedName>
</protein>
<keyword evidence="5" id="KW-0547">Nucleotide-binding</keyword>
<feature type="domain" description="ABC transmembrane type-1" evidence="11">
    <location>
        <begin position="19"/>
        <end position="310"/>
    </location>
</feature>
<dbReference type="EC" id="3.6.3.-" evidence="12"/>
<dbReference type="EMBL" id="UNSC01000003">
    <property type="protein sequence ID" value="SZD72284.1"/>
    <property type="molecule type" value="Genomic_DNA"/>
</dbReference>